<dbReference type="InterPro" id="IPR040017">
    <property type="entry name" value="XPOT"/>
</dbReference>
<evidence type="ECO:0000256" key="2">
    <source>
        <dbReference type="ARBA" id="ARBA00018928"/>
    </source>
</evidence>
<keyword evidence="6 9" id="KW-0539">Nucleus</keyword>
<evidence type="ECO:0000256" key="8">
    <source>
        <dbReference type="ARBA" id="ARBA00032199"/>
    </source>
</evidence>
<dbReference type="GO" id="GO:0005737">
    <property type="term" value="C:cytoplasm"/>
    <property type="evidence" value="ECO:0007669"/>
    <property type="project" value="UniProtKB-SubCell"/>
</dbReference>
<evidence type="ECO:0000256" key="5">
    <source>
        <dbReference type="ARBA" id="ARBA00022884"/>
    </source>
</evidence>
<evidence type="ECO:0000259" key="10">
    <source>
        <dbReference type="Pfam" id="PF08389"/>
    </source>
</evidence>
<evidence type="ECO:0000256" key="3">
    <source>
        <dbReference type="ARBA" id="ARBA00022490"/>
    </source>
</evidence>
<evidence type="ECO:0000256" key="1">
    <source>
        <dbReference type="ARBA" id="ARBA00004496"/>
    </source>
</evidence>
<feature type="domain" description="Exportin-1/Importin-beta-like" evidence="10">
    <location>
        <begin position="100"/>
        <end position="254"/>
    </location>
</feature>
<dbReference type="SUPFAM" id="SSF48371">
    <property type="entry name" value="ARM repeat"/>
    <property type="match status" value="1"/>
</dbReference>
<dbReference type="Gene3D" id="1.25.10.10">
    <property type="entry name" value="Leucine-rich Repeat Variant"/>
    <property type="match status" value="2"/>
</dbReference>
<comment type="function">
    <text evidence="9">tRNA nucleus export receptor which facilitates tRNA translocation across the nuclear pore complex.</text>
</comment>
<keyword evidence="5 9" id="KW-0694">RNA-binding</keyword>
<evidence type="ECO:0000256" key="9">
    <source>
        <dbReference type="RuleBase" id="RU366037"/>
    </source>
</evidence>
<comment type="subcellular location">
    <subcellularLocation>
        <location evidence="1 9">Cytoplasm</location>
    </subcellularLocation>
    <subcellularLocation>
        <location evidence="9">Nucleus</location>
    </subcellularLocation>
    <text evidence="9">Shuttles between the nucleus and the cytoplasm.</text>
</comment>
<reference evidence="11 12" key="1">
    <citation type="submission" date="2023-10" db="EMBL/GenBank/DDBJ databases">
        <title>Comparative genomics analysis reveals potential genetic determinants of host preference in Cryptosporidium xiaoi.</title>
        <authorList>
            <person name="Xiao L."/>
            <person name="Li J."/>
        </authorList>
    </citation>
    <scope>NUCLEOTIDE SEQUENCE [LARGE SCALE GENOMIC DNA]</scope>
    <source>
        <strain evidence="11 12">52996</strain>
    </source>
</reference>
<dbReference type="InterPro" id="IPR011989">
    <property type="entry name" value="ARM-like"/>
</dbReference>
<evidence type="ECO:0000256" key="6">
    <source>
        <dbReference type="ARBA" id="ARBA00023242"/>
    </source>
</evidence>
<gene>
    <name evidence="11" type="ORF">RS030_6925</name>
</gene>
<dbReference type="Pfam" id="PF08389">
    <property type="entry name" value="Xpo1"/>
    <property type="match status" value="1"/>
</dbReference>
<dbReference type="EMBL" id="JAWDEY010000034">
    <property type="protein sequence ID" value="KAK6588234.1"/>
    <property type="molecule type" value="Genomic_DNA"/>
</dbReference>
<sequence length="1241" mass="136409">MDDLEKAIKTLSLPGSSTREKLESLKICDSVASSVEGWRICLEHLSGKKDEEVKFWCIGALSRMLSNYSPSYPNLDVRKAIREAILGLIQDGSSGRDVQNYTKNKIAELYIQLIRADYPDNWPSAFMDIASLVTSDTWVQDMFIRILQAFNTMIVRDIGAQTAEEAAIRRNIKDTMRTNGDLRLIVQTWVILISNNRTKQSTGEEIMLLSSAVTVLESYVSWMDLSYSLSDEVLSLVSGLLDPEKSAVVLEALNFLSAIILKGMPSGAKLRLIGDLNVPMLLETRLSLDLRDVTPEVFSTGDKGGWTLLSNPEVASALERGHLGNPLDDFRFLLLSARSGFLFKVTSELILALKSLSEVSETDRDEPALTTGLLLLEKLLPQLTLLLGSQGPHLGPARNEVCKLFILLFSTLNCNDPRVPAQLGAFKNGHFISNIITDVLRILLNNTFICSEEALGNLDEKDTSGVSGRVSLFTSLLELRPDLVCGFMDAVLESAVRDASTLGLQQLDSAVSLLARLGKASVSERKQFSKRLDNSASSRDPFLQTNFLRLVALLLESPDLIAAEGSGRGSASDEIRLRSSLFLVFRYFVELIAIKGGVPASLLNQETTRMLDKILDFLLSNFGFKNRFPDISYKSAKMILTLSKILSSYFQDKFQVLLMALRSHAAFVKILSFSGDSHISFPSDGLISPIETKTLNTLCEAIGFLLQARFSATKDSASHSSVIKEFEELLHPLLGLAQRLISTSTNSTQAPLDSSRRRCSLELIGMLCSVAEGGVGTEYIGNLATLWCTSADALLALARSADICELVNPDWRASLLAPMHRLVRAVGPAVCECLVPLSEALLTPFIINGSSKDPQMVLARSGACEELASLVCHVVTLHGSTEQGKTALRGLPRLFLSMVRVWASCWPCAFVSQLIGTDTHGVISVLTEVALLEEIQYARQTIRNSILKILSQITKIPSTLDLLADMCFLGNIGEMEEAKRILKELALNPYGASTTEIGTHIRIPPSDAFFREALGSIQCPIVTFLIFCLSPTLSSPALWFCPVEGVDQRINLSDDEITKISLESLIPFIFRVLTSSNRQLSVEEDLRFLGLEVLSSFIWFSVLDFTSDSGDCSLLDSQLALLKLLVNGEIPRGYPSGNGLSSNVLGESRKLVLSGTRAALEGRTTESHMGDSTKLRLLRRSVELFSGYHYLVLLSEAPITGLSGEGLQLLDDITNKPDPYLRDSMKEFSKKYQSYVRQVLL</sequence>
<evidence type="ECO:0000256" key="4">
    <source>
        <dbReference type="ARBA" id="ARBA00022555"/>
    </source>
</evidence>
<keyword evidence="12" id="KW-1185">Reference proteome</keyword>
<organism evidence="11 12">
    <name type="scientific">Cryptosporidium xiaoi</name>
    <dbReference type="NCBI Taxonomy" id="659607"/>
    <lineage>
        <taxon>Eukaryota</taxon>
        <taxon>Sar</taxon>
        <taxon>Alveolata</taxon>
        <taxon>Apicomplexa</taxon>
        <taxon>Conoidasida</taxon>
        <taxon>Coccidia</taxon>
        <taxon>Eucoccidiorida</taxon>
        <taxon>Eimeriorina</taxon>
        <taxon>Cryptosporidiidae</taxon>
        <taxon>Cryptosporidium</taxon>
    </lineage>
</organism>
<keyword evidence="3 9" id="KW-0963">Cytoplasm</keyword>
<dbReference type="InterPro" id="IPR016024">
    <property type="entry name" value="ARM-type_fold"/>
</dbReference>
<comment type="similarity">
    <text evidence="9">Belongs to the exportin family.</text>
</comment>
<dbReference type="GO" id="GO:0000049">
    <property type="term" value="F:tRNA binding"/>
    <property type="evidence" value="ECO:0007669"/>
    <property type="project" value="UniProtKB-UniRule"/>
</dbReference>
<evidence type="ECO:0000313" key="12">
    <source>
        <dbReference type="Proteomes" id="UP001311799"/>
    </source>
</evidence>
<protein>
    <recommendedName>
        <fullName evidence="2 9">Exportin-T</fullName>
    </recommendedName>
    <alternativeName>
        <fullName evidence="7 9">Exportin(tRNA)</fullName>
    </alternativeName>
    <alternativeName>
        <fullName evidence="8 9">tRNA exportin</fullName>
    </alternativeName>
</protein>
<comment type="caution">
    <text evidence="11">The sequence shown here is derived from an EMBL/GenBank/DDBJ whole genome shotgun (WGS) entry which is preliminary data.</text>
</comment>
<dbReference type="GO" id="GO:0016363">
    <property type="term" value="C:nuclear matrix"/>
    <property type="evidence" value="ECO:0007669"/>
    <property type="project" value="TreeGrafter"/>
</dbReference>
<keyword evidence="9" id="KW-0813">Transport</keyword>
<evidence type="ECO:0000256" key="7">
    <source>
        <dbReference type="ARBA" id="ARBA00029784"/>
    </source>
</evidence>
<dbReference type="GO" id="GO:0031267">
    <property type="term" value="F:small GTPase binding"/>
    <property type="evidence" value="ECO:0007669"/>
    <property type="project" value="InterPro"/>
</dbReference>
<proteinExistence type="inferred from homology"/>
<dbReference type="PANTHER" id="PTHR15952:SF11">
    <property type="entry name" value="EXPORTIN-T"/>
    <property type="match status" value="1"/>
</dbReference>
<dbReference type="Proteomes" id="UP001311799">
    <property type="component" value="Unassembled WGS sequence"/>
</dbReference>
<name>A0AAV9XVD8_9CRYT</name>
<dbReference type="GO" id="GO:0071528">
    <property type="term" value="P:tRNA re-export from nucleus"/>
    <property type="evidence" value="ECO:0007669"/>
    <property type="project" value="UniProtKB-UniRule"/>
</dbReference>
<keyword evidence="4 9" id="KW-0820">tRNA-binding</keyword>
<evidence type="ECO:0000313" key="11">
    <source>
        <dbReference type="EMBL" id="KAK6588234.1"/>
    </source>
</evidence>
<dbReference type="PANTHER" id="PTHR15952">
    <property type="entry name" value="EXPORTIN-T/LOS1"/>
    <property type="match status" value="1"/>
</dbReference>
<dbReference type="AlphaFoldDB" id="A0AAV9XVD8"/>
<dbReference type="GO" id="GO:0005643">
    <property type="term" value="C:nuclear pore"/>
    <property type="evidence" value="ECO:0007669"/>
    <property type="project" value="TreeGrafter"/>
</dbReference>
<dbReference type="InterPro" id="IPR013598">
    <property type="entry name" value="Exportin-1/Importin-b-like"/>
</dbReference>
<accession>A0AAV9XVD8</accession>